<dbReference type="SUPFAM" id="SSF55874">
    <property type="entry name" value="ATPase domain of HSP90 chaperone/DNA topoisomerase II/histidine kinase"/>
    <property type="match status" value="1"/>
</dbReference>
<dbReference type="PANTHER" id="PTHR34220">
    <property type="entry name" value="SENSOR HISTIDINE KINASE YPDA"/>
    <property type="match status" value="1"/>
</dbReference>
<dbReference type="InterPro" id="IPR003594">
    <property type="entry name" value="HATPase_dom"/>
</dbReference>
<dbReference type="Pfam" id="PF02518">
    <property type="entry name" value="HATPase_c"/>
    <property type="match status" value="1"/>
</dbReference>
<feature type="domain" description="Histidine kinase/HSP90-like ATPase" evidence="1">
    <location>
        <begin position="231"/>
        <end position="336"/>
    </location>
</feature>
<evidence type="ECO:0000313" key="3">
    <source>
        <dbReference type="Proteomes" id="UP001140076"/>
    </source>
</evidence>
<evidence type="ECO:0000313" key="2">
    <source>
        <dbReference type="EMBL" id="MDA0567751.1"/>
    </source>
</evidence>
<accession>A0A9X3NT82</accession>
<reference evidence="2" key="1">
    <citation type="submission" date="2021-10" db="EMBL/GenBank/DDBJ databases">
        <title>Streptomonospora sp. nov., isolated from mangrove soil.</title>
        <authorList>
            <person name="Chen X."/>
            <person name="Ge X."/>
            <person name="Liu W."/>
        </authorList>
    </citation>
    <scope>NUCLEOTIDE SEQUENCE</scope>
    <source>
        <strain evidence="2">S1-112</strain>
    </source>
</reference>
<dbReference type="InterPro" id="IPR050640">
    <property type="entry name" value="Bact_2-comp_sensor_kinase"/>
</dbReference>
<dbReference type="SMART" id="SM00387">
    <property type="entry name" value="HATPase_c"/>
    <property type="match status" value="1"/>
</dbReference>
<dbReference type="InterPro" id="IPR010559">
    <property type="entry name" value="Sig_transdc_His_kin_internal"/>
</dbReference>
<dbReference type="AlphaFoldDB" id="A0A9X3NT82"/>
<keyword evidence="3" id="KW-1185">Reference proteome</keyword>
<protein>
    <submittedName>
        <fullName evidence="2">Histidine kinase</fullName>
    </submittedName>
</protein>
<keyword evidence="2" id="KW-0418">Kinase</keyword>
<evidence type="ECO:0000259" key="1">
    <source>
        <dbReference type="SMART" id="SM00387"/>
    </source>
</evidence>
<name>A0A9X3NT82_9ACTN</name>
<organism evidence="2 3">
    <name type="scientific">Streptomonospora mangrovi</name>
    <dbReference type="NCBI Taxonomy" id="2883123"/>
    <lineage>
        <taxon>Bacteria</taxon>
        <taxon>Bacillati</taxon>
        <taxon>Actinomycetota</taxon>
        <taxon>Actinomycetes</taxon>
        <taxon>Streptosporangiales</taxon>
        <taxon>Nocardiopsidaceae</taxon>
        <taxon>Streptomonospora</taxon>
    </lineage>
</organism>
<dbReference type="PANTHER" id="PTHR34220:SF7">
    <property type="entry name" value="SENSOR HISTIDINE KINASE YPDA"/>
    <property type="match status" value="1"/>
</dbReference>
<comment type="caution">
    <text evidence="2">The sequence shown here is derived from an EMBL/GenBank/DDBJ whole genome shotgun (WGS) entry which is preliminary data.</text>
</comment>
<dbReference type="Pfam" id="PF06580">
    <property type="entry name" value="His_kinase"/>
    <property type="match status" value="1"/>
</dbReference>
<dbReference type="Proteomes" id="UP001140076">
    <property type="component" value="Unassembled WGS sequence"/>
</dbReference>
<dbReference type="GO" id="GO:0016020">
    <property type="term" value="C:membrane"/>
    <property type="evidence" value="ECO:0007669"/>
    <property type="project" value="InterPro"/>
</dbReference>
<sequence length="341" mass="35967">MPPRTDATAVLSTARRVVDDLRDGLSGPGAARAARRMRRLLGAPGLALADLSGAPVWAGRPAAGSQTAALVDSVLHTEAPAGRAPLVAVPLHVDAELAGAMVVSGPVPAAAVGKAADWVADALERCRLETSAELAAQAEFRALRAEISPHFVYNAMTVIASLVRTEPDRARELMTDFADYTRYSLARHGDYTTVADEFHAIEAYLILQRALLGERLRVQVRVAPEVLGVAMPYLVLQPLVENAVRHGVEPRPGAGLVQVAGEAEGNDCVISVEDDGPGMDPAVAKAVLAGRGAADSVGLANVDRRLRHVYGPWYGLVVETAVDAGTRVVLRVPRFQPGVMP</sequence>
<dbReference type="GO" id="GO:0000155">
    <property type="term" value="F:phosphorelay sensor kinase activity"/>
    <property type="evidence" value="ECO:0007669"/>
    <property type="project" value="InterPro"/>
</dbReference>
<dbReference type="InterPro" id="IPR036890">
    <property type="entry name" value="HATPase_C_sf"/>
</dbReference>
<dbReference type="EMBL" id="JAJAQC010000075">
    <property type="protein sequence ID" value="MDA0567751.1"/>
    <property type="molecule type" value="Genomic_DNA"/>
</dbReference>
<keyword evidence="2" id="KW-0808">Transferase</keyword>
<proteinExistence type="predicted"/>
<dbReference type="Gene3D" id="3.30.565.10">
    <property type="entry name" value="Histidine kinase-like ATPase, C-terminal domain"/>
    <property type="match status" value="1"/>
</dbReference>
<gene>
    <name evidence="2" type="ORF">LG943_26015</name>
</gene>